<dbReference type="PANTHER" id="PTHR24416:SF552">
    <property type="entry name" value="RECEPTOR PROTEIN-TYROSINE KINASE"/>
    <property type="match status" value="1"/>
</dbReference>
<evidence type="ECO:0000313" key="12">
    <source>
        <dbReference type="EMBL" id="ROK28198.1"/>
    </source>
</evidence>
<dbReference type="InterPro" id="IPR050122">
    <property type="entry name" value="RTK"/>
</dbReference>
<evidence type="ECO:0000256" key="1">
    <source>
        <dbReference type="ARBA" id="ARBA00004141"/>
    </source>
</evidence>
<dbReference type="GO" id="GO:0030335">
    <property type="term" value="P:positive regulation of cell migration"/>
    <property type="evidence" value="ECO:0007669"/>
    <property type="project" value="TreeGrafter"/>
</dbReference>
<dbReference type="Pfam" id="PF07714">
    <property type="entry name" value="PK_Tyr_Ser-Thr"/>
    <property type="match status" value="1"/>
</dbReference>
<feature type="transmembrane region" description="Helical" evidence="9">
    <location>
        <begin position="431"/>
        <end position="451"/>
    </location>
</feature>
<keyword evidence="7 8" id="KW-0472">Membrane</keyword>
<dbReference type="Gene3D" id="1.10.510.10">
    <property type="entry name" value="Transferase(Phosphotransferase) domain 1"/>
    <property type="match status" value="1"/>
</dbReference>
<comment type="subcellular location">
    <subcellularLocation>
        <location evidence="2">Endomembrane system</location>
    </subcellularLocation>
    <subcellularLocation>
        <location evidence="1">Membrane</location>
        <topology evidence="1">Multi-pass membrane protein</topology>
    </subcellularLocation>
</comment>
<dbReference type="GO" id="GO:0043408">
    <property type="term" value="P:regulation of MAPK cascade"/>
    <property type="evidence" value="ECO:0007669"/>
    <property type="project" value="TreeGrafter"/>
</dbReference>
<dbReference type="InterPro" id="IPR001245">
    <property type="entry name" value="Ser-Thr/Tyr_kinase_cat_dom"/>
</dbReference>
<sequence>MIILGCLCLNKYRSMKKTIRDLRQRRSGVIPRILSQDSPPPSPNVLNIPELPERTTESPLQRQQTKSSCRFPWKPPLQVPRFTKADLNLIQLIKAGREGVFYKGRIMRGTCRGHSLVTCKIGKEGITPKQMENEVSIMRKLAYHKNVMQLLDWNTAEEPYMLIMEFISYGTLRSFVQKHKDELSADPELQSQFTIVSYHIALAMEHLRSKMVVHCDLALRNILVSRFPWEVKVAEFGLARDLTRMRSRRSSRKKQHKERVPLRWYPPEYFRNNYYSFKGDVWAFGIVLWEMQSFGTLPYPVLNTSEQVVYNVCAGYKNTVPSTCRPEIEQIIQDCWSDPYTSRPSFTDIVKILENIVESDGALLPEHLYPPELRNLLHWYAAEFKDPMMMDPPAWFKSFVFCEALVQLPFFPVAAYAFLKGGCKWIRTPAIIYSAHVATTLLPILSHVLFYNFPLAPHPGPQTLNERLTLVSIYAPYLIIPVMILLTMLFSSTYNSTSPKGSASSKSKKQR</sequence>
<dbReference type="SUPFAM" id="SSF56112">
    <property type="entry name" value="Protein kinase-like (PK-like)"/>
    <property type="match status" value="1"/>
</dbReference>
<gene>
    <name evidence="12" type="ORF">DPX16_6539</name>
</gene>
<dbReference type="GO" id="GO:0019838">
    <property type="term" value="F:growth factor binding"/>
    <property type="evidence" value="ECO:0007669"/>
    <property type="project" value="TreeGrafter"/>
</dbReference>
<dbReference type="GO" id="GO:0045766">
    <property type="term" value="P:positive regulation of angiogenesis"/>
    <property type="evidence" value="ECO:0007669"/>
    <property type="project" value="TreeGrafter"/>
</dbReference>
<keyword evidence="5" id="KW-0067">ATP-binding</keyword>
<proteinExistence type="predicted"/>
<dbReference type="OrthoDB" id="3256376at2759"/>
<evidence type="ECO:0000259" key="10">
    <source>
        <dbReference type="PROSITE" id="PS50011"/>
    </source>
</evidence>
<evidence type="ECO:0000259" key="11">
    <source>
        <dbReference type="PROSITE" id="PS51751"/>
    </source>
</evidence>
<dbReference type="InterPro" id="IPR011009">
    <property type="entry name" value="Kinase-like_dom_sf"/>
</dbReference>
<accession>A0A3N0XYD6</accession>
<name>A0A3N0XYD6_ANAGA</name>
<dbReference type="AlphaFoldDB" id="A0A3N0XYD6"/>
<keyword evidence="6 8" id="KW-1133">Transmembrane helix</keyword>
<dbReference type="PROSITE" id="PS00109">
    <property type="entry name" value="PROTEIN_KINASE_TYR"/>
    <property type="match status" value="1"/>
</dbReference>
<evidence type="ECO:0000256" key="2">
    <source>
        <dbReference type="ARBA" id="ARBA00004308"/>
    </source>
</evidence>
<feature type="domain" description="EXPERA" evidence="11">
    <location>
        <begin position="333"/>
        <end position="485"/>
    </location>
</feature>
<dbReference type="Proteomes" id="UP000281406">
    <property type="component" value="Unassembled WGS sequence"/>
</dbReference>
<dbReference type="GO" id="GO:0001525">
    <property type="term" value="P:angiogenesis"/>
    <property type="evidence" value="ECO:0007669"/>
    <property type="project" value="TreeGrafter"/>
</dbReference>
<feature type="transmembrane region" description="Helical" evidence="9">
    <location>
        <begin position="471"/>
        <end position="490"/>
    </location>
</feature>
<feature type="transmembrane region" description="Helical" evidence="9">
    <location>
        <begin position="394"/>
        <end position="419"/>
    </location>
</feature>
<evidence type="ECO:0000256" key="4">
    <source>
        <dbReference type="ARBA" id="ARBA00022741"/>
    </source>
</evidence>
<evidence type="ECO:0000256" key="3">
    <source>
        <dbReference type="ARBA" id="ARBA00022692"/>
    </source>
</evidence>
<dbReference type="Pfam" id="PF05241">
    <property type="entry name" value="EBP"/>
    <property type="match status" value="1"/>
</dbReference>
<dbReference type="GO" id="GO:0012505">
    <property type="term" value="C:endomembrane system"/>
    <property type="evidence" value="ECO:0007669"/>
    <property type="project" value="UniProtKB-SubCell"/>
</dbReference>
<evidence type="ECO:0000256" key="6">
    <source>
        <dbReference type="ARBA" id="ARBA00022989"/>
    </source>
</evidence>
<dbReference type="PROSITE" id="PS51751">
    <property type="entry name" value="EXPERA"/>
    <property type="match status" value="1"/>
</dbReference>
<dbReference type="EMBL" id="RJVU01057378">
    <property type="protein sequence ID" value="ROK28198.1"/>
    <property type="molecule type" value="Genomic_DNA"/>
</dbReference>
<dbReference type="InterPro" id="IPR008266">
    <property type="entry name" value="Tyr_kinase_AS"/>
</dbReference>
<keyword evidence="12" id="KW-0675">Receptor</keyword>
<protein>
    <submittedName>
        <fullName evidence="12">Sigma intracellular receptor 2</fullName>
    </submittedName>
</protein>
<dbReference type="PRINTS" id="PR00109">
    <property type="entry name" value="TYRKINASE"/>
</dbReference>
<dbReference type="PANTHER" id="PTHR24416">
    <property type="entry name" value="TYROSINE-PROTEIN KINASE RECEPTOR"/>
    <property type="match status" value="1"/>
</dbReference>
<keyword evidence="4" id="KW-0547">Nucleotide-binding</keyword>
<comment type="caution">
    <text evidence="12">The sequence shown here is derived from an EMBL/GenBank/DDBJ whole genome shotgun (WGS) entry which is preliminary data.</text>
</comment>
<dbReference type="InterPro" id="IPR000719">
    <property type="entry name" value="Prot_kinase_dom"/>
</dbReference>
<evidence type="ECO:0000256" key="8">
    <source>
        <dbReference type="PROSITE-ProRule" id="PRU01087"/>
    </source>
</evidence>
<dbReference type="InterPro" id="IPR033118">
    <property type="entry name" value="EXPERA"/>
</dbReference>
<dbReference type="GO" id="GO:0005886">
    <property type="term" value="C:plasma membrane"/>
    <property type="evidence" value="ECO:0007669"/>
    <property type="project" value="TreeGrafter"/>
</dbReference>
<dbReference type="GO" id="GO:0016477">
    <property type="term" value="P:cell migration"/>
    <property type="evidence" value="ECO:0007669"/>
    <property type="project" value="TreeGrafter"/>
</dbReference>
<feature type="domain" description="Protein kinase" evidence="10">
    <location>
        <begin position="87"/>
        <end position="357"/>
    </location>
</feature>
<keyword evidence="13" id="KW-1185">Reference proteome</keyword>
<evidence type="ECO:0000256" key="5">
    <source>
        <dbReference type="ARBA" id="ARBA00022840"/>
    </source>
</evidence>
<dbReference type="GO" id="GO:0005524">
    <property type="term" value="F:ATP binding"/>
    <property type="evidence" value="ECO:0007669"/>
    <property type="project" value="UniProtKB-KW"/>
</dbReference>
<evidence type="ECO:0000256" key="7">
    <source>
        <dbReference type="ARBA" id="ARBA00023136"/>
    </source>
</evidence>
<dbReference type="GO" id="GO:0005021">
    <property type="term" value="F:vascular endothelial growth factor receptor activity"/>
    <property type="evidence" value="ECO:0007669"/>
    <property type="project" value="TreeGrafter"/>
</dbReference>
<keyword evidence="3 8" id="KW-0812">Transmembrane</keyword>
<evidence type="ECO:0000256" key="9">
    <source>
        <dbReference type="SAM" id="Phobius"/>
    </source>
</evidence>
<dbReference type="PROSITE" id="PS50011">
    <property type="entry name" value="PROTEIN_KINASE_DOM"/>
    <property type="match status" value="1"/>
</dbReference>
<organism evidence="12 13">
    <name type="scientific">Anabarilius grahami</name>
    <name type="common">Kanglang fish</name>
    <name type="synonym">Barilius grahami</name>
    <dbReference type="NCBI Taxonomy" id="495550"/>
    <lineage>
        <taxon>Eukaryota</taxon>
        <taxon>Metazoa</taxon>
        <taxon>Chordata</taxon>
        <taxon>Craniata</taxon>
        <taxon>Vertebrata</taxon>
        <taxon>Euteleostomi</taxon>
        <taxon>Actinopterygii</taxon>
        <taxon>Neopterygii</taxon>
        <taxon>Teleostei</taxon>
        <taxon>Ostariophysi</taxon>
        <taxon>Cypriniformes</taxon>
        <taxon>Xenocyprididae</taxon>
        <taxon>Xenocypridinae</taxon>
        <taxon>Xenocypridinae incertae sedis</taxon>
        <taxon>Anabarilius</taxon>
    </lineage>
</organism>
<evidence type="ECO:0000313" key="13">
    <source>
        <dbReference type="Proteomes" id="UP000281406"/>
    </source>
</evidence>
<dbReference type="GO" id="GO:0045446">
    <property type="term" value="P:endothelial cell differentiation"/>
    <property type="evidence" value="ECO:0007669"/>
    <property type="project" value="TreeGrafter"/>
</dbReference>
<dbReference type="GO" id="GO:0043235">
    <property type="term" value="C:receptor complex"/>
    <property type="evidence" value="ECO:0007669"/>
    <property type="project" value="TreeGrafter"/>
</dbReference>
<reference evidence="12 13" key="1">
    <citation type="submission" date="2018-10" db="EMBL/GenBank/DDBJ databases">
        <title>Genome assembly for a Yunnan-Guizhou Plateau 3E fish, Anabarilius grahami (Regan), and its evolutionary and genetic applications.</title>
        <authorList>
            <person name="Jiang W."/>
        </authorList>
    </citation>
    <scope>NUCLEOTIDE SEQUENCE [LARGE SCALE GENOMIC DNA]</scope>
    <source>
        <strain evidence="12">AG-KIZ</strain>
        <tissue evidence="12">Muscle</tissue>
    </source>
</reference>